<proteinExistence type="predicted"/>
<dbReference type="AlphaFoldDB" id="A0A538U2T4"/>
<sequence length="115" mass="12510">MTLSLPNPICHSSGLVTIRRTRPGSILFRTLIKDVLKVVPNVLDPDKAGVEEADHHVLALAQVLQRSGVSVSIVTEDRLDKPRKLSLATAAGMLQLPVVPLHAFLRIHGIEVEPD</sequence>
<reference evidence="1 2" key="1">
    <citation type="journal article" date="2019" name="Nat. Microbiol.">
        <title>Mediterranean grassland soil C-N compound turnover is dependent on rainfall and depth, and is mediated by genomically divergent microorganisms.</title>
        <authorList>
            <person name="Diamond S."/>
            <person name="Andeer P.F."/>
            <person name="Li Z."/>
            <person name="Crits-Christoph A."/>
            <person name="Burstein D."/>
            <person name="Anantharaman K."/>
            <person name="Lane K.R."/>
            <person name="Thomas B.C."/>
            <person name="Pan C."/>
            <person name="Northen T.R."/>
            <person name="Banfield J.F."/>
        </authorList>
    </citation>
    <scope>NUCLEOTIDE SEQUENCE [LARGE SCALE GENOMIC DNA]</scope>
    <source>
        <strain evidence="1">WS_10</strain>
    </source>
</reference>
<name>A0A538U2T4_UNCEI</name>
<dbReference type="Proteomes" id="UP000319836">
    <property type="component" value="Unassembled WGS sequence"/>
</dbReference>
<protein>
    <submittedName>
        <fullName evidence="1">Uncharacterized protein</fullName>
    </submittedName>
</protein>
<organism evidence="1 2">
    <name type="scientific">Eiseniibacteriota bacterium</name>
    <dbReference type="NCBI Taxonomy" id="2212470"/>
    <lineage>
        <taxon>Bacteria</taxon>
        <taxon>Candidatus Eiseniibacteriota</taxon>
    </lineage>
</organism>
<evidence type="ECO:0000313" key="1">
    <source>
        <dbReference type="EMBL" id="TMQ70204.1"/>
    </source>
</evidence>
<evidence type="ECO:0000313" key="2">
    <source>
        <dbReference type="Proteomes" id="UP000319836"/>
    </source>
</evidence>
<gene>
    <name evidence="1" type="ORF">E6K80_09200</name>
</gene>
<comment type="caution">
    <text evidence="1">The sequence shown here is derived from an EMBL/GenBank/DDBJ whole genome shotgun (WGS) entry which is preliminary data.</text>
</comment>
<accession>A0A538U2T4</accession>
<dbReference type="EMBL" id="VBPA01000226">
    <property type="protein sequence ID" value="TMQ70204.1"/>
    <property type="molecule type" value="Genomic_DNA"/>
</dbReference>